<evidence type="ECO:0000313" key="2">
    <source>
        <dbReference type="EMBL" id="KKT22350.1"/>
    </source>
</evidence>
<reference evidence="2 3" key="1">
    <citation type="journal article" date="2015" name="Nature">
        <title>rRNA introns, odd ribosomes, and small enigmatic genomes across a large radiation of phyla.</title>
        <authorList>
            <person name="Brown C.T."/>
            <person name="Hug L.A."/>
            <person name="Thomas B.C."/>
            <person name="Sharon I."/>
            <person name="Castelle C.J."/>
            <person name="Singh A."/>
            <person name="Wilkins M.J."/>
            <person name="Williams K.H."/>
            <person name="Banfield J.F."/>
        </authorList>
    </citation>
    <scope>NUCLEOTIDE SEQUENCE [LARGE SCALE GENOMIC DNA]</scope>
</reference>
<organism evidence="2 3">
    <name type="scientific">Candidatus Nomurabacteria bacterium GW2011_GWF2_43_8</name>
    <dbReference type="NCBI Taxonomy" id="1618779"/>
    <lineage>
        <taxon>Bacteria</taxon>
        <taxon>Candidatus Nomuraibacteriota</taxon>
    </lineage>
</organism>
<feature type="transmembrane region" description="Helical" evidence="1">
    <location>
        <begin position="138"/>
        <end position="158"/>
    </location>
</feature>
<comment type="caution">
    <text evidence="2">The sequence shown here is derived from an EMBL/GenBank/DDBJ whole genome shotgun (WGS) entry which is preliminary data.</text>
</comment>
<dbReference type="AlphaFoldDB" id="A0A0G1FIY3"/>
<evidence type="ECO:0000313" key="3">
    <source>
        <dbReference type="Proteomes" id="UP000033831"/>
    </source>
</evidence>
<evidence type="ECO:0000256" key="1">
    <source>
        <dbReference type="SAM" id="Phobius"/>
    </source>
</evidence>
<keyword evidence="1" id="KW-0812">Transmembrane</keyword>
<feature type="transmembrane region" description="Helical" evidence="1">
    <location>
        <begin position="21"/>
        <end position="44"/>
    </location>
</feature>
<name>A0A0G1FIY3_9BACT</name>
<protein>
    <submittedName>
        <fullName evidence="2">Uncharacterized protein</fullName>
    </submittedName>
</protein>
<keyword evidence="1" id="KW-0472">Membrane</keyword>
<sequence>MKFFLASCKKWFLAQKLWLRGGIIGAVVCVALFLFYTFIFFPIINNLYEEDIESYGRTPTWTTTIPLLTGHLFVFFSHDLAPSSLLCKSTEPMCLRWESAELTSSGVPMVIDGQVGYCVDQVMVPAESCAELSEQVGFWMFALLLILIYFGLGAAIGGSMQKGKFKII</sequence>
<accession>A0A0G1FIY3</accession>
<proteinExistence type="predicted"/>
<dbReference type="Proteomes" id="UP000033831">
    <property type="component" value="Unassembled WGS sequence"/>
</dbReference>
<gene>
    <name evidence="2" type="ORF">UW07_C0038G0003</name>
</gene>
<keyword evidence="1" id="KW-1133">Transmembrane helix</keyword>
<dbReference type="EMBL" id="LCGX01000038">
    <property type="protein sequence ID" value="KKT22350.1"/>
    <property type="molecule type" value="Genomic_DNA"/>
</dbReference>